<feature type="domain" description="Alpha/beta hydrolase fold-3" evidence="2">
    <location>
        <begin position="64"/>
        <end position="242"/>
    </location>
</feature>
<gene>
    <name evidence="3" type="ORF">FHS49_002369</name>
</gene>
<dbReference type="SUPFAM" id="SSF53474">
    <property type="entry name" value="alpha/beta-Hydrolases"/>
    <property type="match status" value="1"/>
</dbReference>
<keyword evidence="1 3" id="KW-0378">Hydrolase</keyword>
<proteinExistence type="predicted"/>
<reference evidence="3 4" key="1">
    <citation type="submission" date="2020-08" db="EMBL/GenBank/DDBJ databases">
        <title>Genomic Encyclopedia of Type Strains, Phase IV (KMG-IV): sequencing the most valuable type-strain genomes for metagenomic binning, comparative biology and taxonomic classification.</title>
        <authorList>
            <person name="Goeker M."/>
        </authorList>
    </citation>
    <scope>NUCLEOTIDE SEQUENCE [LARGE SCALE GENOMIC DNA]</scope>
    <source>
        <strain evidence="3 4">DSM 25079</strain>
    </source>
</reference>
<dbReference type="EC" id="3.5.1.9" evidence="3"/>
<dbReference type="InterPro" id="IPR013094">
    <property type="entry name" value="AB_hydrolase_3"/>
</dbReference>
<name>A0A7W9EFT4_9SPHN</name>
<dbReference type="EMBL" id="JACIJC010000004">
    <property type="protein sequence ID" value="MBB5686345.1"/>
    <property type="molecule type" value="Genomic_DNA"/>
</dbReference>
<dbReference type="RefSeq" id="WP_184018707.1">
    <property type="nucleotide sequence ID" value="NZ_JACIJC010000004.1"/>
</dbReference>
<dbReference type="Proteomes" id="UP000549617">
    <property type="component" value="Unassembled WGS sequence"/>
</dbReference>
<protein>
    <submittedName>
        <fullName evidence="3">Arylformamidase</fullName>
        <ecNumber evidence="3">3.5.1.9</ecNumber>
    </submittedName>
</protein>
<dbReference type="InterPro" id="IPR050300">
    <property type="entry name" value="GDXG_lipolytic_enzyme"/>
</dbReference>
<dbReference type="Gene3D" id="3.40.50.1820">
    <property type="entry name" value="alpha/beta hydrolase"/>
    <property type="match status" value="1"/>
</dbReference>
<dbReference type="Pfam" id="PF07859">
    <property type="entry name" value="Abhydrolase_3"/>
    <property type="match status" value="1"/>
</dbReference>
<sequence>MGDNEFEYVTGQGRSGFPRLLQSFEAASEIQAKRQDSILDRQYGAHARQRLDFFPAKNGAIATLVYFHAGYWQSRDKSTFRFIAPPFNEALFNVALVNYPLCPDATVAQLTDATAESLTPVADLDKVPLILAGHSAGAHLAIELGMRCAKSGPTIAGIAAISGVFDLQPLTSTSLNQNLQMDKASARSASPAFRVLQDQPQAIFAVGGEETEAFLLQTLQMHRAWRSAGNESHHHIVDGADHFTILSSFTDPNQSLHRLVTQLV</sequence>
<evidence type="ECO:0000256" key="1">
    <source>
        <dbReference type="ARBA" id="ARBA00022801"/>
    </source>
</evidence>
<evidence type="ECO:0000259" key="2">
    <source>
        <dbReference type="Pfam" id="PF07859"/>
    </source>
</evidence>
<accession>A0A7W9EFT4</accession>
<organism evidence="3 4">
    <name type="scientific">Sphingobium boeckii</name>
    <dbReference type="NCBI Taxonomy" id="1082345"/>
    <lineage>
        <taxon>Bacteria</taxon>
        <taxon>Pseudomonadati</taxon>
        <taxon>Pseudomonadota</taxon>
        <taxon>Alphaproteobacteria</taxon>
        <taxon>Sphingomonadales</taxon>
        <taxon>Sphingomonadaceae</taxon>
        <taxon>Sphingobium</taxon>
    </lineage>
</organism>
<dbReference type="GO" id="GO:0004061">
    <property type="term" value="F:arylformamidase activity"/>
    <property type="evidence" value="ECO:0007669"/>
    <property type="project" value="UniProtKB-EC"/>
</dbReference>
<evidence type="ECO:0000313" key="4">
    <source>
        <dbReference type="Proteomes" id="UP000549617"/>
    </source>
</evidence>
<dbReference type="PANTHER" id="PTHR48081">
    <property type="entry name" value="AB HYDROLASE SUPERFAMILY PROTEIN C4A8.06C"/>
    <property type="match status" value="1"/>
</dbReference>
<keyword evidence="4" id="KW-1185">Reference proteome</keyword>
<dbReference type="AlphaFoldDB" id="A0A7W9EFT4"/>
<comment type="caution">
    <text evidence="3">The sequence shown here is derived from an EMBL/GenBank/DDBJ whole genome shotgun (WGS) entry which is preliminary data.</text>
</comment>
<dbReference type="PANTHER" id="PTHR48081:SF33">
    <property type="entry name" value="KYNURENINE FORMAMIDASE"/>
    <property type="match status" value="1"/>
</dbReference>
<evidence type="ECO:0000313" key="3">
    <source>
        <dbReference type="EMBL" id="MBB5686345.1"/>
    </source>
</evidence>
<dbReference type="InterPro" id="IPR029058">
    <property type="entry name" value="AB_hydrolase_fold"/>
</dbReference>